<evidence type="ECO:0000313" key="2">
    <source>
        <dbReference type="EMBL" id="RKD86396.1"/>
    </source>
</evidence>
<comment type="caution">
    <text evidence="2">The sequence shown here is derived from an EMBL/GenBank/DDBJ whole genome shotgun (WGS) entry which is preliminary data.</text>
</comment>
<organism evidence="2 3">
    <name type="scientific">Mangrovibacterium diazotrophicum</name>
    <dbReference type="NCBI Taxonomy" id="1261403"/>
    <lineage>
        <taxon>Bacteria</taxon>
        <taxon>Pseudomonadati</taxon>
        <taxon>Bacteroidota</taxon>
        <taxon>Bacteroidia</taxon>
        <taxon>Marinilabiliales</taxon>
        <taxon>Prolixibacteraceae</taxon>
        <taxon>Mangrovibacterium</taxon>
    </lineage>
</organism>
<gene>
    <name evidence="2" type="ORF">BC643_4087</name>
</gene>
<evidence type="ECO:0000313" key="3">
    <source>
        <dbReference type="Proteomes" id="UP000283387"/>
    </source>
</evidence>
<feature type="transmembrane region" description="Helical" evidence="1">
    <location>
        <begin position="20"/>
        <end position="36"/>
    </location>
</feature>
<accession>A0A419VWE9</accession>
<keyword evidence="3" id="KW-1185">Reference proteome</keyword>
<keyword evidence="1" id="KW-0472">Membrane</keyword>
<protein>
    <submittedName>
        <fullName evidence="2">Uncharacterized protein</fullName>
    </submittedName>
</protein>
<keyword evidence="1" id="KW-1133">Transmembrane helix</keyword>
<dbReference type="Proteomes" id="UP000283387">
    <property type="component" value="Unassembled WGS sequence"/>
</dbReference>
<reference evidence="2 3" key="1">
    <citation type="submission" date="2018-09" db="EMBL/GenBank/DDBJ databases">
        <title>Genomic Encyclopedia of Archaeal and Bacterial Type Strains, Phase II (KMG-II): from individual species to whole genera.</title>
        <authorList>
            <person name="Goeker M."/>
        </authorList>
    </citation>
    <scope>NUCLEOTIDE SEQUENCE [LARGE SCALE GENOMIC DNA]</scope>
    <source>
        <strain evidence="2 3">DSM 27148</strain>
    </source>
</reference>
<dbReference type="EMBL" id="RAPN01000004">
    <property type="protein sequence ID" value="RKD86396.1"/>
    <property type="molecule type" value="Genomic_DNA"/>
</dbReference>
<dbReference type="OrthoDB" id="1433457at2"/>
<dbReference type="RefSeq" id="WP_147377289.1">
    <property type="nucleotide sequence ID" value="NZ_RAPN01000004.1"/>
</dbReference>
<name>A0A419VWE9_9BACT</name>
<sequence length="179" mass="21078">MAEFKSYIFEKVEPPKKFPLIWIIVGLLGIMLLNYASGFNNFWIYMICAVGVGVLNWYNRYGDFKYGRKQDLNGFFTDEIVIDESGVKISDRKYFLDEIKSIQIVYDNIYGSKDWNFSEGNFKKNGETNRITIRLFDDTLISNYFKLVSIEHAKQLLNLTKTLQQKVMIKNDWKINYNA</sequence>
<dbReference type="AlphaFoldDB" id="A0A419VWE9"/>
<evidence type="ECO:0000256" key="1">
    <source>
        <dbReference type="SAM" id="Phobius"/>
    </source>
</evidence>
<keyword evidence="1" id="KW-0812">Transmembrane</keyword>
<proteinExistence type="predicted"/>
<feature type="transmembrane region" description="Helical" evidence="1">
    <location>
        <begin position="42"/>
        <end position="59"/>
    </location>
</feature>